<comment type="caution">
    <text evidence="2">The sequence shown here is derived from an EMBL/GenBank/DDBJ whole genome shotgun (WGS) entry which is preliminary data.</text>
</comment>
<proteinExistence type="predicted"/>
<dbReference type="RefSeq" id="WP_125754796.1">
    <property type="nucleotide sequence ID" value="NZ_JBHTOK010000009.1"/>
</dbReference>
<accession>A0ABW4CUG5</accession>
<evidence type="ECO:0000313" key="3">
    <source>
        <dbReference type="Proteomes" id="UP001597212"/>
    </source>
</evidence>
<dbReference type="EMBL" id="JBHTOK010000009">
    <property type="protein sequence ID" value="MFD1440145.1"/>
    <property type="molecule type" value="Genomic_DNA"/>
</dbReference>
<gene>
    <name evidence="2" type="ORF">ACFQ5K_01890</name>
</gene>
<sequence length="89" mass="9906">MSAPLDITGQRYGRLVVLERAGHSSNGNLLWLCQCDCGNQTVVDSYRLRHGGVRSCGCLRREQSRKNILANPKTAAKMRRGDAHKKHMG</sequence>
<evidence type="ECO:0000313" key="2">
    <source>
        <dbReference type="EMBL" id="MFD1440145.1"/>
    </source>
</evidence>
<organism evidence="2 3">
    <name type="scientific">Lacticaseibacillus hegangensis</name>
    <dbReference type="NCBI Taxonomy" id="2486010"/>
    <lineage>
        <taxon>Bacteria</taxon>
        <taxon>Bacillati</taxon>
        <taxon>Bacillota</taxon>
        <taxon>Bacilli</taxon>
        <taxon>Lactobacillales</taxon>
        <taxon>Lactobacillaceae</taxon>
        <taxon>Lacticaseibacillus</taxon>
    </lineage>
</organism>
<protein>
    <recommendedName>
        <fullName evidence="4">Alcohol dehydrogenase</fullName>
    </recommendedName>
</protein>
<evidence type="ECO:0008006" key="4">
    <source>
        <dbReference type="Google" id="ProtNLM"/>
    </source>
</evidence>
<name>A0ABW4CUG5_9LACO</name>
<evidence type="ECO:0000256" key="1">
    <source>
        <dbReference type="SAM" id="MobiDB-lite"/>
    </source>
</evidence>
<reference evidence="3" key="1">
    <citation type="journal article" date="2019" name="Int. J. Syst. Evol. Microbiol.">
        <title>The Global Catalogue of Microorganisms (GCM) 10K type strain sequencing project: providing services to taxonomists for standard genome sequencing and annotation.</title>
        <authorList>
            <consortium name="The Broad Institute Genomics Platform"/>
            <consortium name="The Broad Institute Genome Sequencing Center for Infectious Disease"/>
            <person name="Wu L."/>
            <person name="Ma J."/>
        </authorList>
    </citation>
    <scope>NUCLEOTIDE SEQUENCE [LARGE SCALE GENOMIC DNA]</scope>
    <source>
        <strain evidence="3">CCM 8912</strain>
    </source>
</reference>
<feature type="region of interest" description="Disordered" evidence="1">
    <location>
        <begin position="69"/>
        <end position="89"/>
    </location>
</feature>
<keyword evidence="3" id="KW-1185">Reference proteome</keyword>
<feature type="compositionally biased region" description="Basic residues" evidence="1">
    <location>
        <begin position="76"/>
        <end position="89"/>
    </location>
</feature>
<dbReference type="Proteomes" id="UP001597212">
    <property type="component" value="Unassembled WGS sequence"/>
</dbReference>